<proteinExistence type="predicted"/>
<protein>
    <recommendedName>
        <fullName evidence="2">ATP-dependent DNA helicase RecQ zinc-binding domain-containing protein</fullName>
    </recommendedName>
</protein>
<dbReference type="Gene3D" id="6.10.250.2460">
    <property type="match status" value="1"/>
</dbReference>
<evidence type="ECO:0000259" key="2">
    <source>
        <dbReference type="Pfam" id="PF16124"/>
    </source>
</evidence>
<feature type="region of interest" description="Disordered" evidence="1">
    <location>
        <begin position="205"/>
        <end position="239"/>
    </location>
</feature>
<accession>A0A4Z2BX56</accession>
<dbReference type="InterPro" id="IPR036388">
    <property type="entry name" value="WH-like_DNA-bd_sf"/>
</dbReference>
<dbReference type="AlphaFoldDB" id="A0A4Z2BX56"/>
<gene>
    <name evidence="3" type="ORF">fugu_014917</name>
</gene>
<name>A0A4Z2BX56_9TELE</name>
<dbReference type="Gene3D" id="6.10.250.3140">
    <property type="match status" value="1"/>
</dbReference>
<dbReference type="Gene3D" id="1.10.10.10">
    <property type="entry name" value="Winged helix-like DNA-binding domain superfamily/Winged helix DNA-binding domain"/>
    <property type="match status" value="1"/>
</dbReference>
<feature type="compositionally biased region" description="Basic and acidic residues" evidence="1">
    <location>
        <begin position="205"/>
        <end position="217"/>
    </location>
</feature>
<organism evidence="3 4">
    <name type="scientific">Takifugu bimaculatus</name>
    <dbReference type="NCBI Taxonomy" id="433685"/>
    <lineage>
        <taxon>Eukaryota</taxon>
        <taxon>Metazoa</taxon>
        <taxon>Chordata</taxon>
        <taxon>Craniata</taxon>
        <taxon>Vertebrata</taxon>
        <taxon>Euteleostomi</taxon>
        <taxon>Actinopterygii</taxon>
        <taxon>Neopterygii</taxon>
        <taxon>Teleostei</taxon>
        <taxon>Neoteleostei</taxon>
        <taxon>Acanthomorphata</taxon>
        <taxon>Eupercaria</taxon>
        <taxon>Tetraodontiformes</taxon>
        <taxon>Tetradontoidea</taxon>
        <taxon>Tetraodontidae</taxon>
        <taxon>Takifugu</taxon>
    </lineage>
</organism>
<dbReference type="InterPro" id="IPR032284">
    <property type="entry name" value="RecQ_Zn-bd"/>
</dbReference>
<dbReference type="Pfam" id="PF16124">
    <property type="entry name" value="RecQ_Zn_bind"/>
    <property type="match status" value="1"/>
</dbReference>
<feature type="domain" description="ATP-dependent DNA helicase RecQ zinc-binding" evidence="2">
    <location>
        <begin position="1"/>
        <end position="34"/>
    </location>
</feature>
<comment type="caution">
    <text evidence="3">The sequence shown here is derived from an EMBL/GenBank/DDBJ whole genome shotgun (WGS) entry which is preliminary data.</text>
</comment>
<reference evidence="3 4" key="1">
    <citation type="submission" date="2019-04" db="EMBL/GenBank/DDBJ databases">
        <title>The sequence and de novo assembly of Takifugu bimaculatus genome using PacBio and Hi-C technologies.</title>
        <authorList>
            <person name="Xu P."/>
            <person name="Liu B."/>
            <person name="Zhou Z."/>
        </authorList>
    </citation>
    <scope>NUCLEOTIDE SEQUENCE [LARGE SCALE GENOMIC DNA]</scope>
    <source>
        <strain evidence="3">TB-2018</strain>
        <tissue evidence="3">Muscle</tissue>
    </source>
</reference>
<feature type="region of interest" description="Disordered" evidence="1">
    <location>
        <begin position="77"/>
        <end position="97"/>
    </location>
</feature>
<evidence type="ECO:0000256" key="1">
    <source>
        <dbReference type="SAM" id="MobiDB-lite"/>
    </source>
</evidence>
<dbReference type="Proteomes" id="UP000516260">
    <property type="component" value="Chromosome 16"/>
</dbReference>
<sequence>MVSFCVQEACRHGAISRFFGDKAPNCAGACDYCRNPKAVRAQLESAAALSTKLQAQSNEPRGAFGFQSDLYEGGKKGYGFERHDESEGGHSEDDGTKRKKEFSELFKKQMGLRKASESWREDFVPPDADCPLRDADSQKIPRLTVKAREHCLSLLQEALYGHQGAAETFLSDSVAAAVDFEHEVFKSSKSSNLYKAAILRKVSELKKTPSGGEKKSIGTESTPESELKPEDPPSSSAELLGFTSASEIYSLKRKRVGAGQRGSSNPVPGR</sequence>
<dbReference type="EMBL" id="SWLE01000008">
    <property type="protein sequence ID" value="TNM96761.1"/>
    <property type="molecule type" value="Genomic_DNA"/>
</dbReference>
<keyword evidence="4" id="KW-1185">Reference proteome</keyword>
<evidence type="ECO:0000313" key="4">
    <source>
        <dbReference type="Proteomes" id="UP000516260"/>
    </source>
</evidence>
<evidence type="ECO:0000313" key="3">
    <source>
        <dbReference type="EMBL" id="TNM96761.1"/>
    </source>
</evidence>